<gene>
    <name evidence="1" type="ORF">B0A72_04350</name>
    <name evidence="2" type="ORF">SAMN05444387_0575</name>
</gene>
<evidence type="ECO:0000313" key="4">
    <source>
        <dbReference type="Proteomes" id="UP000198431"/>
    </source>
</evidence>
<protein>
    <recommendedName>
        <fullName evidence="5">RiboL-PSP-HEPN domain-containing protein</fullName>
    </recommendedName>
</protein>
<reference evidence="2 3" key="2">
    <citation type="submission" date="2016-11" db="EMBL/GenBank/DDBJ databases">
        <authorList>
            <person name="Varghese N."/>
            <person name="Submissions S."/>
        </authorList>
    </citation>
    <scope>NUCLEOTIDE SEQUENCE [LARGE SCALE GENOMIC DNA]</scope>
    <source>
        <strain evidence="2 3">DSM 6368</strain>
    </source>
</reference>
<sequence length="198" mass="22528">MTLQQVRNKFIATITESRDLYTHCLSPVGLHTDSGVEAAFIQLHKNWEVFLEEILVCLLNGQTVINGDPITPKLTIGDRNLIRTIIYQDKNYIEWTDETAVKRRFERHLNTPNRIINTLNIISTELKDLTKVRNFIAHSSGTAKLNYENLVRARLGGNPNTTRASFFLKAIDTDDPTQTYFDKYVGTLEIAAENMIGS</sequence>
<proteinExistence type="predicted"/>
<comment type="caution">
    <text evidence="1">The sequence shown here is derived from an EMBL/GenBank/DDBJ whole genome shotgun (WGS) entry which is preliminary data.</text>
</comment>
<name>A0AB36P4L8_9FLAO</name>
<accession>A0AB36P4L8</accession>
<evidence type="ECO:0008006" key="5">
    <source>
        <dbReference type="Google" id="ProtNLM"/>
    </source>
</evidence>
<keyword evidence="3" id="KW-1185">Reference proteome</keyword>
<dbReference type="EMBL" id="MUHB01000005">
    <property type="protein sequence ID" value="OXB06711.1"/>
    <property type="molecule type" value="Genomic_DNA"/>
</dbReference>
<dbReference type="Proteomes" id="UP000184216">
    <property type="component" value="Unassembled WGS sequence"/>
</dbReference>
<dbReference type="RefSeq" id="WP_073393632.1">
    <property type="nucleotide sequence ID" value="NZ_FRBX01000001.1"/>
</dbReference>
<organism evidence="1 4">
    <name type="scientific">Flavobacterium pectinovorum</name>
    <dbReference type="NCBI Taxonomy" id="29533"/>
    <lineage>
        <taxon>Bacteria</taxon>
        <taxon>Pseudomonadati</taxon>
        <taxon>Bacteroidota</taxon>
        <taxon>Flavobacteriia</taxon>
        <taxon>Flavobacteriales</taxon>
        <taxon>Flavobacteriaceae</taxon>
        <taxon>Flavobacterium</taxon>
    </lineage>
</organism>
<evidence type="ECO:0000313" key="2">
    <source>
        <dbReference type="EMBL" id="SHL42464.1"/>
    </source>
</evidence>
<dbReference type="EMBL" id="FRBX01000001">
    <property type="protein sequence ID" value="SHL42464.1"/>
    <property type="molecule type" value="Genomic_DNA"/>
</dbReference>
<dbReference type="AlphaFoldDB" id="A0AB36P4L8"/>
<evidence type="ECO:0000313" key="3">
    <source>
        <dbReference type="Proteomes" id="UP000184216"/>
    </source>
</evidence>
<dbReference type="Proteomes" id="UP000198431">
    <property type="component" value="Unassembled WGS sequence"/>
</dbReference>
<reference evidence="1 4" key="1">
    <citation type="submission" date="2016-11" db="EMBL/GenBank/DDBJ databases">
        <title>Whole genomes of Flavobacteriaceae.</title>
        <authorList>
            <person name="Stine C."/>
            <person name="Li C."/>
            <person name="Tadesse D."/>
        </authorList>
    </citation>
    <scope>NUCLEOTIDE SEQUENCE [LARGE SCALE GENOMIC DNA]</scope>
    <source>
        <strain evidence="1 4">ATCC 19366</strain>
    </source>
</reference>
<evidence type="ECO:0000313" key="1">
    <source>
        <dbReference type="EMBL" id="OXB06711.1"/>
    </source>
</evidence>